<gene>
    <name evidence="1" type="ORF">JETT_3808</name>
</gene>
<comment type="caution">
    <text evidence="1">The sequence shown here is derived from an EMBL/GenBank/DDBJ whole genome shotgun (WGS) entry which is preliminary data.</text>
</comment>
<proteinExistence type="predicted"/>
<evidence type="ECO:0000313" key="2">
    <source>
        <dbReference type="Proteomes" id="UP000319783"/>
    </source>
</evidence>
<dbReference type="AlphaFoldDB" id="A0A533QBG1"/>
<sequence length="37" mass="4164">MNIDAPLEVIGYTPQEFKRANNTIFGQIISKTGKVLR</sequence>
<protein>
    <submittedName>
        <fullName evidence="1">Uncharacterized protein</fullName>
    </submittedName>
</protein>
<reference evidence="1 2" key="1">
    <citation type="submission" date="2019-04" db="EMBL/GenBank/DDBJ databases">
        <title>Genome of a novel bacterium Candidatus Jettenia ecosi reconstructed from metagenome of an anammox bioreactor.</title>
        <authorList>
            <person name="Mardanov A.V."/>
            <person name="Beletsky A.V."/>
            <person name="Ravin N.V."/>
            <person name="Botchkova E.A."/>
            <person name="Litti Y.V."/>
            <person name="Nozhevnikova A.N."/>
        </authorList>
    </citation>
    <scope>NUCLEOTIDE SEQUENCE [LARGE SCALE GENOMIC DNA]</scope>
    <source>
        <strain evidence="1">J2</strain>
    </source>
</reference>
<dbReference type="Proteomes" id="UP000319783">
    <property type="component" value="Unassembled WGS sequence"/>
</dbReference>
<evidence type="ECO:0000313" key="1">
    <source>
        <dbReference type="EMBL" id="TLD39931.1"/>
    </source>
</evidence>
<organism evidence="1 2">
    <name type="scientific">Candidatus Jettenia ecosi</name>
    <dbReference type="NCBI Taxonomy" id="2494326"/>
    <lineage>
        <taxon>Bacteria</taxon>
        <taxon>Pseudomonadati</taxon>
        <taxon>Planctomycetota</taxon>
        <taxon>Candidatus Brocadiia</taxon>
        <taxon>Candidatus Brocadiales</taxon>
        <taxon>Candidatus Brocadiaceae</taxon>
        <taxon>Candidatus Jettenia</taxon>
    </lineage>
</organism>
<name>A0A533QBG1_9BACT</name>
<dbReference type="EMBL" id="SULG01000163">
    <property type="protein sequence ID" value="TLD39931.1"/>
    <property type="molecule type" value="Genomic_DNA"/>
</dbReference>
<accession>A0A533QBG1</accession>